<dbReference type="InterPro" id="IPR024775">
    <property type="entry name" value="DinB-like"/>
</dbReference>
<dbReference type="InterPro" id="IPR034660">
    <property type="entry name" value="DinB/YfiT-like"/>
</dbReference>
<dbReference type="KEGG" id="dmr:Deima_2695"/>
<protein>
    <recommendedName>
        <fullName evidence="1">DinB-like domain-containing protein</fullName>
    </recommendedName>
</protein>
<keyword evidence="3" id="KW-1185">Reference proteome</keyword>
<evidence type="ECO:0000313" key="2">
    <source>
        <dbReference type="EMBL" id="ADV68326.1"/>
    </source>
</evidence>
<evidence type="ECO:0000313" key="3">
    <source>
        <dbReference type="Proteomes" id="UP000008635"/>
    </source>
</evidence>
<proteinExistence type="predicted"/>
<dbReference type="Gene3D" id="1.20.120.450">
    <property type="entry name" value="dinb family like domain"/>
    <property type="match status" value="1"/>
</dbReference>
<gene>
    <name evidence="2" type="ordered locus">Deima_2695</name>
</gene>
<organism evidence="2 3">
    <name type="scientific">Deinococcus maricopensis (strain DSM 21211 / LMG 22137 / NRRL B-23946 / LB-34)</name>
    <dbReference type="NCBI Taxonomy" id="709986"/>
    <lineage>
        <taxon>Bacteria</taxon>
        <taxon>Thermotogati</taxon>
        <taxon>Deinococcota</taxon>
        <taxon>Deinococci</taxon>
        <taxon>Deinococcales</taxon>
        <taxon>Deinococcaceae</taxon>
        <taxon>Deinococcus</taxon>
    </lineage>
</organism>
<dbReference type="SUPFAM" id="SSF109854">
    <property type="entry name" value="DinB/YfiT-like putative metalloenzymes"/>
    <property type="match status" value="1"/>
</dbReference>
<accession>E8UB87</accession>
<dbReference type="RefSeq" id="WP_013557830.1">
    <property type="nucleotide sequence ID" value="NC_014958.1"/>
</dbReference>
<sequence length="177" mass="20193">MPELPDVRYPIGPRPTLPAEARTPQQLRQFIAAFEHTEAAWHALIEGAPDASLDRPYREGGWNARQLVHHTADAHAHGLNRLKYGLTQEEYQIQPFDPEAWMALPDMHLPVRDALALLHVANVRWLALLRAVNPQTLTRELTHPTEGRQDLWQLIAKHDWHARHHLAQARVAVEGNS</sequence>
<reference evidence="2 3" key="1">
    <citation type="journal article" date="2011" name="Stand. Genomic Sci.">
        <title>Complete genome sequence of Deinococcus maricopensis type strain (LB-34).</title>
        <authorList>
            <person name="Pukall R."/>
            <person name="Zeytun A."/>
            <person name="Lucas S."/>
            <person name="Lapidus A."/>
            <person name="Hammon N."/>
            <person name="Deshpande S."/>
            <person name="Nolan M."/>
            <person name="Cheng J.F."/>
            <person name="Pitluck S."/>
            <person name="Liolios K."/>
            <person name="Pagani I."/>
            <person name="Mikhailova N."/>
            <person name="Ivanova N."/>
            <person name="Mavromatis K."/>
            <person name="Pati A."/>
            <person name="Tapia R."/>
            <person name="Han C."/>
            <person name="Goodwin L."/>
            <person name="Chen A."/>
            <person name="Palaniappan K."/>
            <person name="Land M."/>
            <person name="Hauser L."/>
            <person name="Chang Y.J."/>
            <person name="Jeffries C.D."/>
            <person name="Brambilla E.M."/>
            <person name="Rohde M."/>
            <person name="Goker M."/>
            <person name="Detter J.C."/>
            <person name="Woyke T."/>
            <person name="Bristow J."/>
            <person name="Eisen J.A."/>
            <person name="Markowitz V."/>
            <person name="Hugenholtz P."/>
            <person name="Kyrpides N.C."/>
            <person name="Klenk H.P."/>
        </authorList>
    </citation>
    <scope>NUCLEOTIDE SEQUENCE [LARGE SCALE GENOMIC DNA]</scope>
    <source>
        <strain evidence="3">DSM 21211 / LMG 22137 / NRRL B-23946 / LB-34</strain>
    </source>
</reference>
<dbReference type="HOGENOM" id="CLU_105789_1_0_0"/>
<evidence type="ECO:0000259" key="1">
    <source>
        <dbReference type="Pfam" id="PF12867"/>
    </source>
</evidence>
<feature type="domain" description="DinB-like" evidence="1">
    <location>
        <begin position="33"/>
        <end position="169"/>
    </location>
</feature>
<name>E8UB87_DEIML</name>
<dbReference type="STRING" id="709986.Deima_2695"/>
<dbReference type="EMBL" id="CP002454">
    <property type="protein sequence ID" value="ADV68326.1"/>
    <property type="molecule type" value="Genomic_DNA"/>
</dbReference>
<dbReference type="eggNOG" id="COG2318">
    <property type="taxonomic scope" value="Bacteria"/>
</dbReference>
<reference evidence="3" key="2">
    <citation type="submission" date="2011-01" db="EMBL/GenBank/DDBJ databases">
        <title>The complete genome of Deinococcus maricopensis DSM 21211.</title>
        <authorList>
            <consortium name="US DOE Joint Genome Institute (JGI-PGF)"/>
            <person name="Lucas S."/>
            <person name="Copeland A."/>
            <person name="Lapidus A."/>
            <person name="Goodwin L."/>
            <person name="Pitluck S."/>
            <person name="Kyrpides N."/>
            <person name="Mavromatis K."/>
            <person name="Pagani I."/>
            <person name="Ivanova N."/>
            <person name="Ovchinnikova G."/>
            <person name="Zeytun A."/>
            <person name="Detter J.C."/>
            <person name="Han C."/>
            <person name="Land M."/>
            <person name="Hauser L."/>
            <person name="Markowitz V."/>
            <person name="Cheng J.-F."/>
            <person name="Hugenholtz P."/>
            <person name="Woyke T."/>
            <person name="Wu D."/>
            <person name="Pukall R."/>
            <person name="Gehrich-Schroeter G."/>
            <person name="Brambilla E."/>
            <person name="Klenk H.-P."/>
            <person name="Eisen J.A."/>
        </authorList>
    </citation>
    <scope>NUCLEOTIDE SEQUENCE [LARGE SCALE GENOMIC DNA]</scope>
    <source>
        <strain evidence="3">DSM 21211 / LMG 22137 / NRRL B-23946 / LB-34</strain>
    </source>
</reference>
<dbReference type="Proteomes" id="UP000008635">
    <property type="component" value="Chromosome"/>
</dbReference>
<dbReference type="Pfam" id="PF12867">
    <property type="entry name" value="DinB_2"/>
    <property type="match status" value="1"/>
</dbReference>
<dbReference type="AlphaFoldDB" id="E8UB87"/>
<dbReference type="OrthoDB" id="9796039at2"/>